<sequence length="263" mass="30082">MANILKRSNSASHSLEKLNFRLLRMRDGGLEGQEPEAQGFTRDLYRCAHGHQVRDSEHHWCEACVRKITSNVCGLDINYLDISYRTSAVVNLLLSLPVHLGPDACWPMPSATDRNKRLILPGAEWKKTTRAQKYSCRKAIYTLFWGDIGKARVTRNTPPHGNCTDPDCCNPLHMVSLFNTQPTPRDFAYLDLEVSYNKLAKFQQFFHANVPLENFWETLAKPRIRDPKMDADVLMERTYCTHAEARKTIEVQSESTPEAEVSE</sequence>
<dbReference type="Proteomes" id="UP000263517">
    <property type="component" value="Unassembled WGS sequence"/>
</dbReference>
<accession>A0A350P3F7</accession>
<evidence type="ECO:0000313" key="1">
    <source>
        <dbReference type="EMBL" id="HAW75824.1"/>
    </source>
</evidence>
<organism evidence="1 2">
    <name type="scientific">Alteromonas australica</name>
    <dbReference type="NCBI Taxonomy" id="589873"/>
    <lineage>
        <taxon>Bacteria</taxon>
        <taxon>Pseudomonadati</taxon>
        <taxon>Pseudomonadota</taxon>
        <taxon>Gammaproteobacteria</taxon>
        <taxon>Alteromonadales</taxon>
        <taxon>Alteromonadaceae</taxon>
        <taxon>Alteromonas/Salinimonas group</taxon>
        <taxon>Alteromonas</taxon>
    </lineage>
</organism>
<name>A0A350P3F7_9ALTE</name>
<proteinExistence type="predicted"/>
<dbReference type="EMBL" id="DNAN01000306">
    <property type="protein sequence ID" value="HAW75824.1"/>
    <property type="molecule type" value="Genomic_DNA"/>
</dbReference>
<dbReference type="AlphaFoldDB" id="A0A350P3F7"/>
<gene>
    <name evidence="1" type="ORF">DCW74_08830</name>
</gene>
<evidence type="ECO:0000313" key="2">
    <source>
        <dbReference type="Proteomes" id="UP000263517"/>
    </source>
</evidence>
<protein>
    <submittedName>
        <fullName evidence="1">Uncharacterized protein</fullName>
    </submittedName>
</protein>
<reference evidence="1 2" key="1">
    <citation type="journal article" date="2018" name="Nat. Biotechnol.">
        <title>A standardized bacterial taxonomy based on genome phylogeny substantially revises the tree of life.</title>
        <authorList>
            <person name="Parks D.H."/>
            <person name="Chuvochina M."/>
            <person name="Waite D.W."/>
            <person name="Rinke C."/>
            <person name="Skarshewski A."/>
            <person name="Chaumeil P.A."/>
            <person name="Hugenholtz P."/>
        </authorList>
    </citation>
    <scope>NUCLEOTIDE SEQUENCE [LARGE SCALE GENOMIC DNA]</scope>
    <source>
        <strain evidence="1">UBA11978</strain>
    </source>
</reference>
<comment type="caution">
    <text evidence="1">The sequence shown here is derived from an EMBL/GenBank/DDBJ whole genome shotgun (WGS) entry which is preliminary data.</text>
</comment>